<dbReference type="Gene3D" id="3.40.50.300">
    <property type="entry name" value="P-loop containing nucleotide triphosphate hydrolases"/>
    <property type="match status" value="1"/>
</dbReference>
<evidence type="ECO:0000313" key="3">
    <source>
        <dbReference type="EMBL" id="GAA4959990.1"/>
    </source>
</evidence>
<dbReference type="PANTHER" id="PTHR13696:SF52">
    <property type="entry name" value="PARA FAMILY PROTEIN CT_582"/>
    <property type="match status" value="1"/>
</dbReference>
<evidence type="ECO:0000256" key="1">
    <source>
        <dbReference type="SAM" id="MobiDB-lite"/>
    </source>
</evidence>
<name>A0AAV3U9J9_9ALTE</name>
<comment type="caution">
    <text evidence="3">The sequence shown here is derived from an EMBL/GenBank/DDBJ whole genome shotgun (WGS) entry which is preliminary data.</text>
</comment>
<organism evidence="3 4">
    <name type="scientific">Halioxenophilus aromaticivorans</name>
    <dbReference type="NCBI Taxonomy" id="1306992"/>
    <lineage>
        <taxon>Bacteria</taxon>
        <taxon>Pseudomonadati</taxon>
        <taxon>Pseudomonadota</taxon>
        <taxon>Gammaproteobacteria</taxon>
        <taxon>Alteromonadales</taxon>
        <taxon>Alteromonadaceae</taxon>
        <taxon>Halioxenophilus</taxon>
    </lineage>
</organism>
<dbReference type="AlphaFoldDB" id="A0AAV3U9J9"/>
<dbReference type="EMBL" id="BAABLX010000078">
    <property type="protein sequence ID" value="GAA4959990.1"/>
    <property type="molecule type" value="Genomic_DNA"/>
</dbReference>
<gene>
    <name evidence="3" type="ORF">GCM10025791_46530</name>
</gene>
<dbReference type="PRINTS" id="PR00091">
    <property type="entry name" value="NITROGNASEII"/>
</dbReference>
<feature type="domain" description="AAA" evidence="2">
    <location>
        <begin position="4"/>
        <end position="182"/>
    </location>
</feature>
<dbReference type="InterPro" id="IPR027417">
    <property type="entry name" value="P-loop_NTPase"/>
</dbReference>
<protein>
    <submittedName>
        <fullName evidence="3">ParA family protein</fullName>
    </submittedName>
</protein>
<dbReference type="Pfam" id="PF13614">
    <property type="entry name" value="AAA_31"/>
    <property type="match status" value="1"/>
</dbReference>
<evidence type="ECO:0000313" key="4">
    <source>
        <dbReference type="Proteomes" id="UP001409585"/>
    </source>
</evidence>
<accession>A0AAV3U9J9</accession>
<feature type="region of interest" description="Disordered" evidence="1">
    <location>
        <begin position="253"/>
        <end position="279"/>
    </location>
</feature>
<dbReference type="CDD" id="cd02042">
    <property type="entry name" value="ParAB_family"/>
    <property type="match status" value="1"/>
</dbReference>
<keyword evidence="4" id="KW-1185">Reference proteome</keyword>
<sequence>MIRTVFNRKGGVGKSTITCNLAAVAAARGKRTLVIDIDPQANSTNYLGQNGNDNVVGMPEFFDSQINYSFRDFGADDFVRPTSFDNLFLVSANQDLIDLETKLAARHKIYKLRSFLTELSKLYDEIFIDTPPVLNFYSLSALIASDRCLIPFDCDIFSRDALFELLENIKEVKEDHNPKLVIEGVVINQFSAQAKLPSQAVAELKQADLPILEPFISSSVKIRESHRSHKPLAFFAPKHKVALEFDQLYAHLSGEPGTSQPAPTATATSETTEQEPASA</sequence>
<dbReference type="SUPFAM" id="SSF52540">
    <property type="entry name" value="P-loop containing nucleoside triphosphate hydrolases"/>
    <property type="match status" value="1"/>
</dbReference>
<dbReference type="PANTHER" id="PTHR13696">
    <property type="entry name" value="P-LOOP CONTAINING NUCLEOSIDE TRIPHOSPHATE HYDROLASE"/>
    <property type="match status" value="1"/>
</dbReference>
<feature type="compositionally biased region" description="Low complexity" evidence="1">
    <location>
        <begin position="258"/>
        <end position="279"/>
    </location>
</feature>
<dbReference type="RefSeq" id="WP_345427787.1">
    <property type="nucleotide sequence ID" value="NZ_AP031496.1"/>
</dbReference>
<evidence type="ECO:0000259" key="2">
    <source>
        <dbReference type="Pfam" id="PF13614"/>
    </source>
</evidence>
<dbReference type="Proteomes" id="UP001409585">
    <property type="component" value="Unassembled WGS sequence"/>
</dbReference>
<proteinExistence type="predicted"/>
<reference evidence="4" key="1">
    <citation type="journal article" date="2019" name="Int. J. Syst. Evol. Microbiol.">
        <title>The Global Catalogue of Microorganisms (GCM) 10K type strain sequencing project: providing services to taxonomists for standard genome sequencing and annotation.</title>
        <authorList>
            <consortium name="The Broad Institute Genomics Platform"/>
            <consortium name="The Broad Institute Genome Sequencing Center for Infectious Disease"/>
            <person name="Wu L."/>
            <person name="Ma J."/>
        </authorList>
    </citation>
    <scope>NUCLEOTIDE SEQUENCE [LARGE SCALE GENOMIC DNA]</scope>
    <source>
        <strain evidence="4">JCM 19134</strain>
    </source>
</reference>
<dbReference type="InterPro" id="IPR050678">
    <property type="entry name" value="DNA_Partitioning_ATPase"/>
</dbReference>
<dbReference type="InterPro" id="IPR025669">
    <property type="entry name" value="AAA_dom"/>
</dbReference>